<keyword evidence="1" id="KW-0472">Membrane</keyword>
<dbReference type="RefSeq" id="WP_141321499.1">
    <property type="nucleotide sequence ID" value="NZ_BJLP01000044.1"/>
</dbReference>
<feature type="transmembrane region" description="Helical" evidence="1">
    <location>
        <begin position="403"/>
        <end position="424"/>
    </location>
</feature>
<feature type="transmembrane region" description="Helical" evidence="1">
    <location>
        <begin position="264"/>
        <end position="297"/>
    </location>
</feature>
<evidence type="ECO:0000313" key="3">
    <source>
        <dbReference type="Proteomes" id="UP000315842"/>
    </source>
</evidence>
<evidence type="ECO:0000313" key="2">
    <source>
        <dbReference type="EMBL" id="GEA82021.1"/>
    </source>
</evidence>
<organism evidence="2 3">
    <name type="scientific">Cellulomonas uda</name>
    <dbReference type="NCBI Taxonomy" id="1714"/>
    <lineage>
        <taxon>Bacteria</taxon>
        <taxon>Bacillati</taxon>
        <taxon>Actinomycetota</taxon>
        <taxon>Actinomycetes</taxon>
        <taxon>Micrococcales</taxon>
        <taxon>Cellulomonadaceae</taxon>
        <taxon>Cellulomonas</taxon>
    </lineage>
</organism>
<evidence type="ECO:0000256" key="1">
    <source>
        <dbReference type="SAM" id="Phobius"/>
    </source>
</evidence>
<keyword evidence="1" id="KW-0812">Transmembrane</keyword>
<dbReference type="Proteomes" id="UP000315842">
    <property type="component" value="Unassembled WGS sequence"/>
</dbReference>
<keyword evidence="3" id="KW-1185">Reference proteome</keyword>
<feature type="transmembrane region" description="Helical" evidence="1">
    <location>
        <begin position="28"/>
        <end position="51"/>
    </location>
</feature>
<gene>
    <name evidence="2" type="ORF">CUD01_24650</name>
</gene>
<accession>A0A4Y3KC32</accession>
<feature type="transmembrane region" description="Helical" evidence="1">
    <location>
        <begin position="347"/>
        <end position="371"/>
    </location>
</feature>
<protein>
    <recommendedName>
        <fullName evidence="4">ABC3 transporter permease protein domain-containing protein</fullName>
    </recommendedName>
</protein>
<feature type="transmembrane region" description="Helical" evidence="1">
    <location>
        <begin position="318"/>
        <end position="341"/>
    </location>
</feature>
<dbReference type="AlphaFoldDB" id="A0A4Y3KC32"/>
<feature type="transmembrane region" description="Helical" evidence="1">
    <location>
        <begin position="593"/>
        <end position="613"/>
    </location>
</feature>
<evidence type="ECO:0008006" key="4">
    <source>
        <dbReference type="Google" id="ProtNLM"/>
    </source>
</evidence>
<dbReference type="EMBL" id="BJLP01000044">
    <property type="protein sequence ID" value="GEA82021.1"/>
    <property type="molecule type" value="Genomic_DNA"/>
</dbReference>
<feature type="transmembrane region" description="Helical" evidence="1">
    <location>
        <begin position="633"/>
        <end position="654"/>
    </location>
</feature>
<keyword evidence="1" id="KW-1133">Transmembrane helix</keyword>
<sequence>MVSASWATSLARATVRATSGRGQASLRVAVGAAALALVVLVHLLLAVGGFAPRWLSVSPARDVAAEPTFAWNQVFSVVDGAALTVVVVHADGTADAPVPPGLERFPAAGEAVVSPALRDVLQRRPVLGGRVPGRVVGTIGRDGLVAPDELRAVVALNGAGDLYPGTGWGSGDVETFGLPPVAQTRTMLVLLWGLPSLIVLAACGRSVVDTVRGQAARLRLVGASGAQVRQYVHAFALRTSAVPAGVGALVGTVAVLLLSGPGALGVAFFPVGLVGTVVVGSAAAGMVTATVGVCASVSSRRAAARAYVAARGSGGPGSAWPAVLALAGAFMLVGLSAVRWITADPRVPGAAATATMLVGAGLLVSGAALGAGRLARWVSVRARAGRVESQLAWRQLGHTPRPLVLATLAMTAVATVFAMTFAVLEILGEPVSSSSARWTVSVSGSAAPDVRALVDAVGPDAVLEVIEGDASSVWGTCEALSEAFGTLRGPDGAGCVDGREYQPGELVRGPFDEPPSIFGAAALVRAVDPHTVPVEVPRSASAYLGARLDDPLRQQSALLRAAPTAAMTLDSADQSLLVVVPAAQALTTRSATAGGILSVIATALAVSLVPEAAASERRLRRLGADRATVRRFAATRAALTMLVAGVVGGGAALLVEQSYLALGSRYVVDMTTAAGLAVVVLLTAAAAVVAGALGAGGDEPVRP</sequence>
<feature type="transmembrane region" description="Helical" evidence="1">
    <location>
        <begin position="235"/>
        <end position="258"/>
    </location>
</feature>
<reference evidence="2 3" key="1">
    <citation type="submission" date="2019-06" db="EMBL/GenBank/DDBJ databases">
        <title>Whole genome shotgun sequence of Cellulomonas uda NBRC 3747.</title>
        <authorList>
            <person name="Hosoyama A."/>
            <person name="Uohara A."/>
            <person name="Ohji S."/>
            <person name="Ichikawa N."/>
        </authorList>
    </citation>
    <scope>NUCLEOTIDE SEQUENCE [LARGE SCALE GENOMIC DNA]</scope>
    <source>
        <strain evidence="2 3">NBRC 3747</strain>
    </source>
</reference>
<name>A0A4Y3KC32_CELUD</name>
<comment type="caution">
    <text evidence="2">The sequence shown here is derived from an EMBL/GenBank/DDBJ whole genome shotgun (WGS) entry which is preliminary data.</text>
</comment>
<proteinExistence type="predicted"/>
<feature type="transmembrane region" description="Helical" evidence="1">
    <location>
        <begin position="674"/>
        <end position="695"/>
    </location>
</feature>